<gene>
    <name evidence="2" type="ORF">KBB96_17240</name>
</gene>
<sequence>MNRPLKYCLLAAGLLAAGGLRATWEQPMTREFRAAGLLSSPVGIDTRDRIGQTSSAVALGGLRTLVATFLNIRSFTYFSEKRWGDVADTYDLIVDLAPNTIQYWDMGSWHMAYNAAGDYRTNSDLPAARRREAWQEWIKRGEAFLRRGIRNNPDDWQLPAALGRICSAPDKLREYPEAVEAFRASADTGKALPYVRRLQLYSLARCSGREAEALEMARGMYASPRNRTTTMVAILFALEQKVSPSTNPTARAIELFEGDKAAYDGLSLYWLRENERFPVDGVASALKGLETKFAIPEAKSIFRKIGRRNEGPEDWFKSDTELFKEELSDRLGIPSRKK</sequence>
<keyword evidence="1" id="KW-0732">Signal</keyword>
<dbReference type="RefSeq" id="WP_211630735.1">
    <property type="nucleotide sequence ID" value="NZ_CP073100.1"/>
</dbReference>
<protein>
    <recommendedName>
        <fullName evidence="4">DUF4034 domain-containing protein</fullName>
    </recommendedName>
</protein>
<evidence type="ECO:0000313" key="3">
    <source>
        <dbReference type="Proteomes" id="UP000676169"/>
    </source>
</evidence>
<accession>A0A975IZX1</accession>
<dbReference type="KEGG" id="lamb:KBB96_17240"/>
<dbReference type="Proteomes" id="UP000676169">
    <property type="component" value="Chromosome"/>
</dbReference>
<feature type="chain" id="PRO_5037169844" description="DUF4034 domain-containing protein" evidence="1">
    <location>
        <begin position="23"/>
        <end position="338"/>
    </location>
</feature>
<dbReference type="EMBL" id="CP073100">
    <property type="protein sequence ID" value="QUE50595.1"/>
    <property type="molecule type" value="Genomic_DNA"/>
</dbReference>
<organism evidence="2 3">
    <name type="scientific">Luteolibacter ambystomatis</name>
    <dbReference type="NCBI Taxonomy" id="2824561"/>
    <lineage>
        <taxon>Bacteria</taxon>
        <taxon>Pseudomonadati</taxon>
        <taxon>Verrucomicrobiota</taxon>
        <taxon>Verrucomicrobiia</taxon>
        <taxon>Verrucomicrobiales</taxon>
        <taxon>Verrucomicrobiaceae</taxon>
        <taxon>Luteolibacter</taxon>
    </lineage>
</organism>
<name>A0A975IZX1_9BACT</name>
<feature type="signal peptide" evidence="1">
    <location>
        <begin position="1"/>
        <end position="22"/>
    </location>
</feature>
<dbReference type="AlphaFoldDB" id="A0A975IZX1"/>
<evidence type="ECO:0008006" key="4">
    <source>
        <dbReference type="Google" id="ProtNLM"/>
    </source>
</evidence>
<keyword evidence="3" id="KW-1185">Reference proteome</keyword>
<proteinExistence type="predicted"/>
<evidence type="ECO:0000256" key="1">
    <source>
        <dbReference type="SAM" id="SignalP"/>
    </source>
</evidence>
<reference evidence="2" key="1">
    <citation type="submission" date="2021-04" db="EMBL/GenBank/DDBJ databases">
        <title>Luteolibacter sp. 32A isolated from the skin of an Anderson's salamander (Ambystoma andersonii).</title>
        <authorList>
            <person name="Spergser J."/>
            <person name="Busse H.-J."/>
        </authorList>
    </citation>
    <scope>NUCLEOTIDE SEQUENCE</scope>
    <source>
        <strain evidence="2">32A</strain>
    </source>
</reference>
<dbReference type="Gene3D" id="1.25.40.10">
    <property type="entry name" value="Tetratricopeptide repeat domain"/>
    <property type="match status" value="1"/>
</dbReference>
<dbReference type="InterPro" id="IPR011990">
    <property type="entry name" value="TPR-like_helical_dom_sf"/>
</dbReference>
<evidence type="ECO:0000313" key="2">
    <source>
        <dbReference type="EMBL" id="QUE50595.1"/>
    </source>
</evidence>